<feature type="transmembrane region" description="Helical" evidence="1">
    <location>
        <begin position="12"/>
        <end position="33"/>
    </location>
</feature>
<comment type="caution">
    <text evidence="2">The sequence shown here is derived from an EMBL/GenBank/DDBJ whole genome shotgun (WGS) entry which is preliminary data.</text>
</comment>
<dbReference type="EMBL" id="MFEY01000004">
    <property type="protein sequence ID" value="OGE90658.1"/>
    <property type="molecule type" value="Genomic_DNA"/>
</dbReference>
<evidence type="ECO:0000313" key="2">
    <source>
        <dbReference type="EMBL" id="OGE90658.1"/>
    </source>
</evidence>
<sequence>MHSTDYKNLNWFEAGLVIFIALGILLIGAILFMNLNPKQQDNFVSALNMFDLHQQVAHSAGDFQVVWAMPHQFFQEFYKAFGEVAVMPAGHIEYFENLSRQTAFLYSDFLYYSDQVTFDYYLANQPAPVSSGGQVAGVAIERAAPVAPEPEHLFYQPPKVDWRQAEKFLININH</sequence>
<protein>
    <submittedName>
        <fullName evidence="2">Uncharacterized protein</fullName>
    </submittedName>
</protein>
<keyword evidence="1" id="KW-0812">Transmembrane</keyword>
<dbReference type="Proteomes" id="UP000177682">
    <property type="component" value="Unassembled WGS sequence"/>
</dbReference>
<reference evidence="2 3" key="1">
    <citation type="journal article" date="2016" name="Nat. Commun.">
        <title>Thousands of microbial genomes shed light on interconnected biogeochemical processes in an aquifer system.</title>
        <authorList>
            <person name="Anantharaman K."/>
            <person name="Brown C.T."/>
            <person name="Hug L.A."/>
            <person name="Sharon I."/>
            <person name="Castelle C.J."/>
            <person name="Probst A.J."/>
            <person name="Thomas B.C."/>
            <person name="Singh A."/>
            <person name="Wilkins M.J."/>
            <person name="Karaoz U."/>
            <person name="Brodie E.L."/>
            <person name="Williams K.H."/>
            <person name="Hubbard S.S."/>
            <person name="Banfield J.F."/>
        </authorList>
    </citation>
    <scope>NUCLEOTIDE SEQUENCE [LARGE SCALE GENOMIC DNA]</scope>
</reference>
<evidence type="ECO:0000256" key="1">
    <source>
        <dbReference type="SAM" id="Phobius"/>
    </source>
</evidence>
<keyword evidence="1" id="KW-1133">Transmembrane helix</keyword>
<proteinExistence type="predicted"/>
<keyword evidence="1" id="KW-0472">Membrane</keyword>
<evidence type="ECO:0000313" key="3">
    <source>
        <dbReference type="Proteomes" id="UP000177682"/>
    </source>
</evidence>
<gene>
    <name evidence="2" type="ORF">A3E29_00805</name>
</gene>
<organism evidence="2 3">
    <name type="scientific">Candidatus Doudnabacteria bacterium RIFCSPHIGHO2_12_FULL_48_16</name>
    <dbReference type="NCBI Taxonomy" id="1817838"/>
    <lineage>
        <taxon>Bacteria</taxon>
        <taxon>Candidatus Doudnaibacteriota</taxon>
    </lineage>
</organism>
<name>A0A1F5PL40_9BACT</name>
<accession>A0A1F5PL40</accession>
<dbReference type="AlphaFoldDB" id="A0A1F5PL40"/>